<sequence>MYNTWYDSFLCGARHFDIVCVVYSFPQNVRELSGWLQQSANDFRLLCVTTHPGFLFAAIVSGGRCHLNQSHNTHELPFSPLRSNFATADCEHRKMWRIWAYIYEIINLWASSDLLLT</sequence>
<protein>
    <submittedName>
        <fullName evidence="1">Uncharacterized protein</fullName>
    </submittedName>
</protein>
<dbReference type="Proteomes" id="UP001608902">
    <property type="component" value="Unassembled WGS sequence"/>
</dbReference>
<evidence type="ECO:0000313" key="1">
    <source>
        <dbReference type="EMBL" id="MFH4973901.1"/>
    </source>
</evidence>
<evidence type="ECO:0000313" key="2">
    <source>
        <dbReference type="Proteomes" id="UP001608902"/>
    </source>
</evidence>
<reference evidence="1 2" key="1">
    <citation type="submission" date="2024-08" db="EMBL/GenBank/DDBJ databases">
        <title>Gnathostoma spinigerum genome.</title>
        <authorList>
            <person name="Gonzalez-Bertolin B."/>
            <person name="Monzon S."/>
            <person name="Zaballos A."/>
            <person name="Jimenez P."/>
            <person name="Dekumyoy P."/>
            <person name="Varona S."/>
            <person name="Cuesta I."/>
            <person name="Sumanam S."/>
            <person name="Adisakwattana P."/>
            <person name="Gasser R.B."/>
            <person name="Hernandez-Gonzalez A."/>
            <person name="Young N.D."/>
            <person name="Perteguer M.J."/>
        </authorList>
    </citation>
    <scope>NUCLEOTIDE SEQUENCE [LARGE SCALE GENOMIC DNA]</scope>
    <source>
        <strain evidence="1">AL3</strain>
        <tissue evidence="1">Liver</tissue>
    </source>
</reference>
<organism evidence="1 2">
    <name type="scientific">Gnathostoma spinigerum</name>
    <dbReference type="NCBI Taxonomy" id="75299"/>
    <lineage>
        <taxon>Eukaryota</taxon>
        <taxon>Metazoa</taxon>
        <taxon>Ecdysozoa</taxon>
        <taxon>Nematoda</taxon>
        <taxon>Chromadorea</taxon>
        <taxon>Rhabditida</taxon>
        <taxon>Spirurina</taxon>
        <taxon>Gnathostomatomorpha</taxon>
        <taxon>Gnathostomatoidea</taxon>
        <taxon>Gnathostomatidae</taxon>
        <taxon>Gnathostoma</taxon>
    </lineage>
</organism>
<name>A0ABD6E957_9BILA</name>
<proteinExistence type="predicted"/>
<keyword evidence="2" id="KW-1185">Reference proteome</keyword>
<dbReference type="AlphaFoldDB" id="A0ABD6E957"/>
<dbReference type="EMBL" id="JBGFUD010000179">
    <property type="protein sequence ID" value="MFH4973901.1"/>
    <property type="molecule type" value="Genomic_DNA"/>
</dbReference>
<comment type="caution">
    <text evidence="1">The sequence shown here is derived from an EMBL/GenBank/DDBJ whole genome shotgun (WGS) entry which is preliminary data.</text>
</comment>
<accession>A0ABD6E957</accession>
<gene>
    <name evidence="1" type="ORF">AB6A40_000610</name>
</gene>